<proteinExistence type="predicted"/>
<keyword evidence="2" id="KW-0472">Membrane</keyword>
<evidence type="ECO:0000313" key="3">
    <source>
        <dbReference type="EMBL" id="NNG79479.1"/>
    </source>
</evidence>
<feature type="compositionally biased region" description="Basic and acidic residues" evidence="1">
    <location>
        <begin position="1"/>
        <end position="12"/>
    </location>
</feature>
<protein>
    <submittedName>
        <fullName evidence="3">Uncharacterized protein</fullName>
    </submittedName>
</protein>
<name>A0A849ARP6_9MICO</name>
<sequence length="76" mass="7924">MYSRPPHRDIPRDLYGLPATPPDTRTPSPAPDRSSFSPAATLRRSRGARTVVIVMSVVIAAALLAGLTAAVLSGGV</sequence>
<dbReference type="Proteomes" id="UP000549517">
    <property type="component" value="Unassembled WGS sequence"/>
</dbReference>
<feature type="transmembrane region" description="Helical" evidence="2">
    <location>
        <begin position="51"/>
        <end position="72"/>
    </location>
</feature>
<dbReference type="EMBL" id="JABEMC010000005">
    <property type="protein sequence ID" value="NNG79479.1"/>
    <property type="molecule type" value="Genomic_DNA"/>
</dbReference>
<gene>
    <name evidence="3" type="ORF">HLA91_08845</name>
</gene>
<keyword evidence="2" id="KW-1133">Transmembrane helix</keyword>
<evidence type="ECO:0000313" key="4">
    <source>
        <dbReference type="Proteomes" id="UP000549517"/>
    </source>
</evidence>
<dbReference type="RefSeq" id="WP_170274382.1">
    <property type="nucleotide sequence ID" value="NZ_BAAAKH010000011.1"/>
</dbReference>
<dbReference type="AlphaFoldDB" id="A0A849ARP6"/>
<feature type="region of interest" description="Disordered" evidence="1">
    <location>
        <begin position="1"/>
        <end position="44"/>
    </location>
</feature>
<accession>A0A849ARP6</accession>
<reference evidence="3 4" key="1">
    <citation type="submission" date="2020-05" db="EMBL/GenBank/DDBJ databases">
        <title>MicrobeNet Type strains.</title>
        <authorList>
            <person name="Nicholson A.C."/>
        </authorList>
    </citation>
    <scope>NUCLEOTIDE SEQUENCE [LARGE SCALE GENOMIC DNA]</scope>
    <source>
        <strain evidence="3 4">CCUG 46604</strain>
    </source>
</reference>
<keyword evidence="2" id="KW-0812">Transmembrane</keyword>
<evidence type="ECO:0000256" key="2">
    <source>
        <dbReference type="SAM" id="Phobius"/>
    </source>
</evidence>
<organism evidence="3 4">
    <name type="scientific">Brevibacterium luteolum</name>
    <dbReference type="NCBI Taxonomy" id="199591"/>
    <lineage>
        <taxon>Bacteria</taxon>
        <taxon>Bacillati</taxon>
        <taxon>Actinomycetota</taxon>
        <taxon>Actinomycetes</taxon>
        <taxon>Micrococcales</taxon>
        <taxon>Brevibacteriaceae</taxon>
        <taxon>Brevibacterium</taxon>
    </lineage>
</organism>
<comment type="caution">
    <text evidence="3">The sequence shown here is derived from an EMBL/GenBank/DDBJ whole genome shotgun (WGS) entry which is preliminary data.</text>
</comment>
<evidence type="ECO:0000256" key="1">
    <source>
        <dbReference type="SAM" id="MobiDB-lite"/>
    </source>
</evidence>